<comment type="similarity">
    <text evidence="2">Belongs to the seminal plasma protein family.</text>
</comment>
<dbReference type="Gene3D" id="2.60.120.260">
    <property type="entry name" value="Galactose-binding domain-like"/>
    <property type="match status" value="1"/>
</dbReference>
<dbReference type="PROSITE" id="PS51092">
    <property type="entry name" value="FN2_2"/>
    <property type="match status" value="1"/>
</dbReference>
<dbReference type="EMBL" id="RCHS01002239">
    <property type="protein sequence ID" value="RMX48758.1"/>
    <property type="molecule type" value="Genomic_DNA"/>
</dbReference>
<dbReference type="GO" id="GO:0009986">
    <property type="term" value="C:cell surface"/>
    <property type="evidence" value="ECO:0007669"/>
    <property type="project" value="TreeGrafter"/>
</dbReference>
<dbReference type="InterPro" id="IPR051666">
    <property type="entry name" value="SP_Capacitation_Regulator"/>
</dbReference>
<comment type="caution">
    <text evidence="8">The sequence shown here is derived from an EMBL/GenBank/DDBJ whole genome shotgun (WGS) entry which is preliminary data.</text>
</comment>
<organism evidence="8 9">
    <name type="scientific">Pocillopora damicornis</name>
    <name type="common">Cauliflower coral</name>
    <name type="synonym">Millepora damicornis</name>
    <dbReference type="NCBI Taxonomy" id="46731"/>
    <lineage>
        <taxon>Eukaryota</taxon>
        <taxon>Metazoa</taxon>
        <taxon>Cnidaria</taxon>
        <taxon>Anthozoa</taxon>
        <taxon>Hexacorallia</taxon>
        <taxon>Scleractinia</taxon>
        <taxon>Astrocoeniina</taxon>
        <taxon>Pocilloporidae</taxon>
        <taxon>Pocillopora</taxon>
    </lineage>
</organism>
<protein>
    <recommendedName>
        <fullName evidence="7">Fibronectin type-II domain-containing protein</fullName>
    </recommendedName>
</protein>
<dbReference type="SMART" id="SM00059">
    <property type="entry name" value="FN2"/>
    <property type="match status" value="1"/>
</dbReference>
<keyword evidence="5" id="KW-1015">Disulfide bond</keyword>
<dbReference type="PRINTS" id="PR00013">
    <property type="entry name" value="FNTYPEII"/>
</dbReference>
<evidence type="ECO:0000256" key="6">
    <source>
        <dbReference type="PROSITE-ProRule" id="PRU00479"/>
    </source>
</evidence>
<dbReference type="GO" id="GO:0005576">
    <property type="term" value="C:extracellular region"/>
    <property type="evidence" value="ECO:0007669"/>
    <property type="project" value="UniProtKB-SubCell"/>
</dbReference>
<accession>A0A3M6U5L3</accession>
<dbReference type="Pfam" id="PF00040">
    <property type="entry name" value="fn2"/>
    <property type="match status" value="1"/>
</dbReference>
<dbReference type="InterPro" id="IPR036943">
    <property type="entry name" value="FN_type2_sf"/>
</dbReference>
<evidence type="ECO:0000259" key="7">
    <source>
        <dbReference type="PROSITE" id="PS51092"/>
    </source>
</evidence>
<keyword evidence="3" id="KW-0964">Secreted</keyword>
<evidence type="ECO:0000256" key="4">
    <source>
        <dbReference type="ARBA" id="ARBA00022737"/>
    </source>
</evidence>
<dbReference type="InterPro" id="IPR000562">
    <property type="entry name" value="FN_type2_dom"/>
</dbReference>
<dbReference type="OrthoDB" id="5972003at2759"/>
<keyword evidence="4" id="KW-0677">Repeat</keyword>
<evidence type="ECO:0000256" key="2">
    <source>
        <dbReference type="ARBA" id="ARBA00010011"/>
    </source>
</evidence>
<proteinExistence type="inferred from homology"/>
<comment type="caution">
    <text evidence="6">Lacks conserved residue(s) required for the propagation of feature annotation.</text>
</comment>
<gene>
    <name evidence="8" type="ORF">pdam_00001593</name>
</gene>
<name>A0A3M6U5L3_POCDA</name>
<evidence type="ECO:0000313" key="9">
    <source>
        <dbReference type="Proteomes" id="UP000275408"/>
    </source>
</evidence>
<evidence type="ECO:0000256" key="1">
    <source>
        <dbReference type="ARBA" id="ARBA00004613"/>
    </source>
</evidence>
<comment type="subcellular location">
    <subcellularLocation>
        <location evidence="1">Secreted</location>
    </subcellularLocation>
</comment>
<evidence type="ECO:0000256" key="3">
    <source>
        <dbReference type="ARBA" id="ARBA00022525"/>
    </source>
</evidence>
<dbReference type="PANTHER" id="PTHR22918:SF1">
    <property type="entry name" value="FIBRONECTIN TYPE-II DOMAIN-CONTAINING PROTEIN"/>
    <property type="match status" value="1"/>
</dbReference>
<evidence type="ECO:0000313" key="8">
    <source>
        <dbReference type="EMBL" id="RMX48758.1"/>
    </source>
</evidence>
<reference evidence="8 9" key="1">
    <citation type="journal article" date="2018" name="Sci. Rep.">
        <title>Comparative analysis of the Pocillopora damicornis genome highlights role of immune system in coral evolution.</title>
        <authorList>
            <person name="Cunning R."/>
            <person name="Bay R.A."/>
            <person name="Gillette P."/>
            <person name="Baker A.C."/>
            <person name="Traylor-Knowles N."/>
        </authorList>
    </citation>
    <scope>NUCLEOTIDE SEQUENCE [LARGE SCALE GENOMIC DNA]</scope>
    <source>
        <strain evidence="8">RSMAS</strain>
        <tissue evidence="8">Whole animal</tissue>
    </source>
</reference>
<dbReference type="GO" id="GO:0008201">
    <property type="term" value="F:heparin binding"/>
    <property type="evidence" value="ECO:0007669"/>
    <property type="project" value="TreeGrafter"/>
</dbReference>
<dbReference type="AlphaFoldDB" id="A0A3M6U5L3"/>
<dbReference type="InterPro" id="IPR008979">
    <property type="entry name" value="Galactose-bd-like_sf"/>
</dbReference>
<dbReference type="SUPFAM" id="SSF57440">
    <property type="entry name" value="Kringle-like"/>
    <property type="match status" value="1"/>
</dbReference>
<dbReference type="PANTHER" id="PTHR22918">
    <property type="entry name" value="SEMINAL PLASMA PROTEIN"/>
    <property type="match status" value="1"/>
</dbReference>
<sequence length="145" mass="16979">MARTSQYVSYVGLLPEKLLADLSEALSFQQTQTIQKIYFFSSFIIQQIFKGNTDANYKLKTNLGEPVLAMFVRFVVREYNNWPCMRVEVYGEPTYCTVKTKDNECCVFPFMFKGERYFTCISYSFGRKWCATTPDYDKDAKWGKC</sequence>
<dbReference type="STRING" id="46731.A0A3M6U5L3"/>
<evidence type="ECO:0000256" key="5">
    <source>
        <dbReference type="ARBA" id="ARBA00023157"/>
    </source>
</evidence>
<dbReference type="Gene3D" id="2.10.10.10">
    <property type="entry name" value="Fibronectin, type II, collagen-binding"/>
    <property type="match status" value="1"/>
</dbReference>
<keyword evidence="9" id="KW-1185">Reference proteome</keyword>
<dbReference type="Proteomes" id="UP000275408">
    <property type="component" value="Unassembled WGS sequence"/>
</dbReference>
<dbReference type="InterPro" id="IPR013806">
    <property type="entry name" value="Kringle-like"/>
</dbReference>
<dbReference type="CDD" id="cd00062">
    <property type="entry name" value="FN2"/>
    <property type="match status" value="1"/>
</dbReference>
<dbReference type="SUPFAM" id="SSF49785">
    <property type="entry name" value="Galactose-binding domain-like"/>
    <property type="match status" value="1"/>
</dbReference>
<feature type="domain" description="Fibronectin type-II" evidence="7">
    <location>
        <begin position="101"/>
        <end position="145"/>
    </location>
</feature>